<feature type="region of interest" description="Disordered" evidence="1">
    <location>
        <begin position="55"/>
        <end position="95"/>
    </location>
</feature>
<dbReference type="AlphaFoldDB" id="A0A6J5U8V1"/>
<feature type="region of interest" description="Disordered" evidence="1">
    <location>
        <begin position="1"/>
        <end position="38"/>
    </location>
</feature>
<evidence type="ECO:0000313" key="3">
    <source>
        <dbReference type="Proteomes" id="UP000507222"/>
    </source>
</evidence>
<evidence type="ECO:0000313" key="2">
    <source>
        <dbReference type="EMBL" id="CAB4271794.1"/>
    </source>
</evidence>
<dbReference type="EMBL" id="CAEKDK010000002">
    <property type="protein sequence ID" value="CAB4271794.1"/>
    <property type="molecule type" value="Genomic_DNA"/>
</dbReference>
<sequence length="95" mass="10137">MAPTTRKQSPGALETLPKPGPSALRHQPPTFNLADSANTTPTAYTEVHKMFLTTLPIGNSSSKTKPDSTCRRPSSNGPNREISQSPGLVLVPSLR</sequence>
<protein>
    <submittedName>
        <fullName evidence="2">Uncharacterized protein</fullName>
    </submittedName>
</protein>
<feature type="compositionally biased region" description="Polar residues" evidence="1">
    <location>
        <begin position="71"/>
        <end position="86"/>
    </location>
</feature>
<proteinExistence type="predicted"/>
<organism evidence="2 3">
    <name type="scientific">Prunus armeniaca</name>
    <name type="common">Apricot</name>
    <name type="synonym">Armeniaca vulgaris</name>
    <dbReference type="NCBI Taxonomy" id="36596"/>
    <lineage>
        <taxon>Eukaryota</taxon>
        <taxon>Viridiplantae</taxon>
        <taxon>Streptophyta</taxon>
        <taxon>Embryophyta</taxon>
        <taxon>Tracheophyta</taxon>
        <taxon>Spermatophyta</taxon>
        <taxon>Magnoliopsida</taxon>
        <taxon>eudicotyledons</taxon>
        <taxon>Gunneridae</taxon>
        <taxon>Pentapetalae</taxon>
        <taxon>rosids</taxon>
        <taxon>fabids</taxon>
        <taxon>Rosales</taxon>
        <taxon>Rosaceae</taxon>
        <taxon>Amygdaloideae</taxon>
        <taxon>Amygdaleae</taxon>
        <taxon>Prunus</taxon>
    </lineage>
</organism>
<reference evidence="2 3" key="1">
    <citation type="submission" date="2020-05" db="EMBL/GenBank/DDBJ databases">
        <authorList>
            <person name="Campoy J."/>
            <person name="Schneeberger K."/>
            <person name="Spophaly S."/>
        </authorList>
    </citation>
    <scope>NUCLEOTIDE SEQUENCE [LARGE SCALE GENOMIC DNA]</scope>
    <source>
        <strain evidence="2">PruArmRojPasFocal</strain>
    </source>
</reference>
<accession>A0A6J5U8V1</accession>
<gene>
    <name evidence="2" type="ORF">CURHAP_LOCUS18219</name>
</gene>
<feature type="compositionally biased region" description="Polar residues" evidence="1">
    <location>
        <begin position="29"/>
        <end position="38"/>
    </location>
</feature>
<evidence type="ECO:0000256" key="1">
    <source>
        <dbReference type="SAM" id="MobiDB-lite"/>
    </source>
</evidence>
<dbReference type="Proteomes" id="UP000507222">
    <property type="component" value="Unassembled WGS sequence"/>
</dbReference>
<name>A0A6J5U8V1_PRUAR</name>